<reference evidence="2 3" key="1">
    <citation type="submission" date="2014-07" db="EMBL/GenBank/DDBJ databases">
        <title>Complete Genome of Bacillus megaterium Myophage Mater.</title>
        <authorList>
            <person name="Lancaster J.C."/>
            <person name="Hodde M.K."/>
            <person name="Hernandez A.C."/>
            <person name="Everett G.F.K."/>
        </authorList>
    </citation>
    <scope>NUCLEOTIDE SEQUENCE [LARGE SCALE GENOMIC DNA]</scope>
</reference>
<dbReference type="RefSeq" id="YP_009151192.1">
    <property type="nucleotide sequence ID" value="NC_027366.1"/>
</dbReference>
<dbReference type="InterPro" id="IPR036390">
    <property type="entry name" value="WH_DNA-bd_sf"/>
</dbReference>
<dbReference type="RefSeq" id="YP_009150970.1">
    <property type="nucleotide sequence ID" value="NC_027366.1"/>
</dbReference>
<evidence type="ECO:0000313" key="2">
    <source>
        <dbReference type="EMBL" id="AIW03390.1"/>
    </source>
</evidence>
<dbReference type="KEGG" id="vg:24607138"/>
<dbReference type="SUPFAM" id="SSF46785">
    <property type="entry name" value="Winged helix' DNA-binding domain"/>
    <property type="match status" value="1"/>
</dbReference>
<dbReference type="GeneID" id="24607138"/>
<dbReference type="EMBL" id="KM236245">
    <property type="protein sequence ID" value="AIW03168.1"/>
    <property type="molecule type" value="Genomic_DNA"/>
</dbReference>
<proteinExistence type="predicted"/>
<dbReference type="KEGG" id="vg:24606910"/>
<protein>
    <submittedName>
        <fullName evidence="2">Uncharacterized protein</fullName>
    </submittedName>
</protein>
<dbReference type="GeneID" id="24606910"/>
<keyword evidence="3" id="KW-1185">Reference proteome</keyword>
<gene>
    <name evidence="1" type="ORF">CPT_Mater11</name>
    <name evidence="2" type="ORF">CPT_Mater233</name>
</gene>
<name>A0A0A0RMU5_9CAUD</name>
<sequence>MTNVNVTEMEKAVMDVIKSTMDDYCDGFSDVMTEDLVSATGYKMNQVKGILSSLDKKGFVYFMDVNGEYNVFALTQTGADALGYELEYYEELMG</sequence>
<organism evidence="2 3">
    <name type="scientific">Bacillus phage Mater</name>
    <dbReference type="NCBI Taxonomy" id="1540090"/>
    <lineage>
        <taxon>Viruses</taxon>
        <taxon>Duplodnaviria</taxon>
        <taxon>Heunggongvirae</taxon>
        <taxon>Uroviricota</taxon>
        <taxon>Caudoviricetes</taxon>
        <taxon>Herelleviridae</taxon>
        <taxon>Bastillevirinae</taxon>
        <taxon>Matervirus</taxon>
        <taxon>Matervirus mater</taxon>
    </lineage>
</organism>
<evidence type="ECO:0000313" key="3">
    <source>
        <dbReference type="Proteomes" id="UP000030206"/>
    </source>
</evidence>
<dbReference type="EMBL" id="KM236245">
    <property type="protein sequence ID" value="AIW03390.1"/>
    <property type="molecule type" value="Genomic_DNA"/>
</dbReference>
<accession>A0A0A0RMU5</accession>
<dbReference type="Proteomes" id="UP000030206">
    <property type="component" value="Segment"/>
</dbReference>
<evidence type="ECO:0000313" key="1">
    <source>
        <dbReference type="EMBL" id="AIW03168.1"/>
    </source>
</evidence>